<dbReference type="InterPro" id="IPR029052">
    <property type="entry name" value="Metallo-depent_PP-like"/>
</dbReference>
<dbReference type="EMBL" id="JAUHQC010000011">
    <property type="protein sequence ID" value="MDN4533643.1"/>
    <property type="molecule type" value="Genomic_DNA"/>
</dbReference>
<reference evidence="2" key="2">
    <citation type="submission" date="2023-07" db="EMBL/GenBank/DDBJ databases">
        <title>Evaluation of the beneficial properties of pineapple isolates.</title>
        <authorList>
            <person name="Adefiranye O."/>
        </authorList>
    </citation>
    <scope>NUCLEOTIDE SEQUENCE</scope>
    <source>
        <strain evidence="2">PAPLE_T1</strain>
    </source>
</reference>
<evidence type="ECO:0000313" key="2">
    <source>
        <dbReference type="EMBL" id="MDN4533643.1"/>
    </source>
</evidence>
<reference evidence="3 4" key="1">
    <citation type="submission" date="2017-08" db="EMBL/GenBank/DDBJ databases">
        <title>Draft genome sequences of 64 type strains of genus Staph aureus.</title>
        <authorList>
            <person name="Cole K."/>
            <person name="Golubchik T."/>
            <person name="Russell J."/>
            <person name="Foster D."/>
            <person name="Llewelyn M."/>
            <person name="Wilson D."/>
            <person name="Crook D."/>
            <person name="Paul J."/>
        </authorList>
    </citation>
    <scope>NUCLEOTIDE SEQUENCE [LARGE SCALE GENOMIC DNA]</scope>
    <source>
        <strain evidence="3 4">NCTC 12101</strain>
    </source>
</reference>
<organism evidence="3 4">
    <name type="scientific">Staphylococcus auricularis</name>
    <dbReference type="NCBI Taxonomy" id="29379"/>
    <lineage>
        <taxon>Bacteria</taxon>
        <taxon>Bacillati</taxon>
        <taxon>Bacillota</taxon>
        <taxon>Bacilli</taxon>
        <taxon>Bacillales</taxon>
        <taxon>Staphylococcaceae</taxon>
        <taxon>Staphylococcus</taxon>
    </lineage>
</organism>
<dbReference type="Gene3D" id="3.60.21.10">
    <property type="match status" value="1"/>
</dbReference>
<dbReference type="Pfam" id="PF00149">
    <property type="entry name" value="Metallophos"/>
    <property type="match status" value="1"/>
</dbReference>
<protein>
    <submittedName>
        <fullName evidence="2">Metallophosphoesterase</fullName>
    </submittedName>
    <submittedName>
        <fullName evidence="3">Phosphohydrolase</fullName>
    </submittedName>
</protein>
<dbReference type="Proteomes" id="UP001171687">
    <property type="component" value="Unassembled WGS sequence"/>
</dbReference>
<evidence type="ECO:0000313" key="3">
    <source>
        <dbReference type="EMBL" id="PNZ68112.1"/>
    </source>
</evidence>
<dbReference type="NCBIfam" id="TIGR03729">
    <property type="entry name" value="acc_ester"/>
    <property type="match status" value="1"/>
</dbReference>
<comment type="caution">
    <text evidence="3">The sequence shown here is derived from an EMBL/GenBank/DDBJ whole genome shotgun (WGS) entry which is preliminary data.</text>
</comment>
<dbReference type="PANTHER" id="PTHR36492">
    <property type="match status" value="1"/>
</dbReference>
<dbReference type="GO" id="GO:0016787">
    <property type="term" value="F:hydrolase activity"/>
    <property type="evidence" value="ECO:0007669"/>
    <property type="project" value="InterPro"/>
</dbReference>
<dbReference type="InterPro" id="IPR004843">
    <property type="entry name" value="Calcineurin-like_PHP"/>
</dbReference>
<dbReference type="GeneID" id="64981439"/>
<name>A0AAP8TTH1_9STAP</name>
<dbReference type="EMBL" id="PPQW01000021">
    <property type="protein sequence ID" value="PNZ68112.1"/>
    <property type="molecule type" value="Genomic_DNA"/>
</dbReference>
<dbReference type="SUPFAM" id="SSF56300">
    <property type="entry name" value="Metallo-dependent phosphatases"/>
    <property type="match status" value="1"/>
</dbReference>
<dbReference type="RefSeq" id="WP_059107449.1">
    <property type="nucleotide sequence ID" value="NZ_AP024589.1"/>
</dbReference>
<dbReference type="Proteomes" id="UP000242470">
    <property type="component" value="Unassembled WGS sequence"/>
</dbReference>
<dbReference type="InterPro" id="IPR052963">
    <property type="entry name" value="Pantetheine_PDE"/>
</dbReference>
<dbReference type="InterPro" id="IPR022302">
    <property type="entry name" value="Phosphoesterase_putative"/>
</dbReference>
<proteinExistence type="predicted"/>
<dbReference type="AlphaFoldDB" id="A0AAP8TTH1"/>
<sequence length="272" mass="32210">MRIGAIADLHVDRHESLTPKDYLMNLIEVVDAQQLDLLIIAGDISNTFELTHNFITEFQQMCRIPIRFIPGNHDFWTSEVHTSSKTILQRYMEMDACLMNRPYIINDRWAIVGNPAWYDHRYGDHERFSEARIDRGKFKGATWQDKEKINWDYSDRSLSQLAAAQARKDLETLRDKQIILVTHIVTHPRFVVPTPHRIFDFFNAFIGTRDFDELYQDFPIRYSIMGHVHFRKQIEEKGVRYICPCLGYPRQWRTPHISREINDTLAIIEIED</sequence>
<evidence type="ECO:0000313" key="4">
    <source>
        <dbReference type="Proteomes" id="UP000242470"/>
    </source>
</evidence>
<feature type="domain" description="Calcineurin-like phosphoesterase" evidence="1">
    <location>
        <begin position="1"/>
        <end position="229"/>
    </location>
</feature>
<accession>A0AAP8TTH1</accession>
<gene>
    <name evidence="3" type="ORF">CD158_04945</name>
    <name evidence="2" type="ORF">QYH67_08735</name>
</gene>
<evidence type="ECO:0000259" key="1">
    <source>
        <dbReference type="Pfam" id="PF00149"/>
    </source>
</evidence>
<dbReference type="PANTHER" id="PTHR36492:SF2">
    <property type="entry name" value="[ACYL-CARRIER-PROTEIN] PHOSPHODIESTERASE PPTH"/>
    <property type="match status" value="1"/>
</dbReference>